<evidence type="ECO:0000256" key="1">
    <source>
        <dbReference type="ARBA" id="ARBA00022460"/>
    </source>
</evidence>
<keyword evidence="1 2" id="KW-0193">Cuticle</keyword>
<dbReference type="GeneID" id="108568246"/>
<dbReference type="Proteomes" id="UP000695000">
    <property type="component" value="Unplaced"/>
</dbReference>
<keyword evidence="3" id="KW-0732">Signal</keyword>
<dbReference type="PRINTS" id="PR00947">
    <property type="entry name" value="CUTICLE"/>
</dbReference>
<feature type="signal peptide" evidence="3">
    <location>
        <begin position="1"/>
        <end position="17"/>
    </location>
</feature>
<dbReference type="PANTHER" id="PTHR12236">
    <property type="entry name" value="STRUCTURAL CONTITUENT OF CUTICLE"/>
    <property type="match status" value="1"/>
</dbReference>
<evidence type="ECO:0000256" key="2">
    <source>
        <dbReference type="PROSITE-ProRule" id="PRU00497"/>
    </source>
</evidence>
<feature type="chain" id="PRO_5047240111" evidence="3">
    <location>
        <begin position="18"/>
        <end position="467"/>
    </location>
</feature>
<proteinExistence type="predicted"/>
<protein>
    <submittedName>
        <fullName evidence="5">Uncharacterized protein LOC108568246</fullName>
    </submittedName>
</protein>
<dbReference type="InterPro" id="IPR051217">
    <property type="entry name" value="Insect_Cuticle_Struc_Prot"/>
</dbReference>
<accession>A0ABM1ND09</accession>
<evidence type="ECO:0000313" key="5">
    <source>
        <dbReference type="RefSeq" id="XP_017784709.1"/>
    </source>
</evidence>
<dbReference type="RefSeq" id="XP_017784709.1">
    <property type="nucleotide sequence ID" value="XM_017929220.1"/>
</dbReference>
<dbReference type="PROSITE" id="PS00233">
    <property type="entry name" value="CHIT_BIND_RR_1"/>
    <property type="match status" value="1"/>
</dbReference>
<reference evidence="5" key="1">
    <citation type="submission" date="2025-08" db="UniProtKB">
        <authorList>
            <consortium name="RefSeq"/>
        </authorList>
    </citation>
    <scope>IDENTIFICATION</scope>
    <source>
        <tissue evidence="5">Whole Larva</tissue>
    </source>
</reference>
<evidence type="ECO:0000256" key="3">
    <source>
        <dbReference type="SAM" id="SignalP"/>
    </source>
</evidence>
<dbReference type="PROSITE" id="PS51155">
    <property type="entry name" value="CHIT_BIND_RR_2"/>
    <property type="match status" value="2"/>
</dbReference>
<dbReference type="InterPro" id="IPR000618">
    <property type="entry name" value="Insect_cuticle"/>
</dbReference>
<dbReference type="InterPro" id="IPR031311">
    <property type="entry name" value="CHIT_BIND_RR_consensus"/>
</dbReference>
<organism evidence="4 5">
    <name type="scientific">Nicrophorus vespilloides</name>
    <name type="common">Boreal carrion beetle</name>
    <dbReference type="NCBI Taxonomy" id="110193"/>
    <lineage>
        <taxon>Eukaryota</taxon>
        <taxon>Metazoa</taxon>
        <taxon>Ecdysozoa</taxon>
        <taxon>Arthropoda</taxon>
        <taxon>Hexapoda</taxon>
        <taxon>Insecta</taxon>
        <taxon>Pterygota</taxon>
        <taxon>Neoptera</taxon>
        <taxon>Endopterygota</taxon>
        <taxon>Coleoptera</taxon>
        <taxon>Polyphaga</taxon>
        <taxon>Staphyliniformia</taxon>
        <taxon>Silphidae</taxon>
        <taxon>Nicrophorinae</taxon>
        <taxon>Nicrophorus</taxon>
    </lineage>
</organism>
<evidence type="ECO:0000313" key="4">
    <source>
        <dbReference type="Proteomes" id="UP000695000"/>
    </source>
</evidence>
<gene>
    <name evidence="5" type="primary">LOC108568246</name>
</gene>
<dbReference type="Pfam" id="PF00379">
    <property type="entry name" value="Chitin_bind_4"/>
    <property type="match status" value="2"/>
</dbReference>
<name>A0ABM1ND09_NICVS</name>
<keyword evidence="4" id="KW-1185">Reference proteome</keyword>
<dbReference type="PANTHER" id="PTHR12236:SF75">
    <property type="entry name" value="CUTICULAR PROTEIN 62BB, ISOFORM A"/>
    <property type="match status" value="1"/>
</dbReference>
<sequence length="467" mass="51562">MFAKILAVSALVACAQAGVFELGHGQHASSYSSINQHVAPVAHYAAPVAHYAAAPVAQYAAPVAHYAAAPVAHYAAPVVKAVHQEVYADTHPQYSYEYGVQDAHTGDVKNQHEERDGDVVKGYYTLVQPDGVTRTVHYTADSHNGFNAEVEYKGEPIVQKAVVAKTIVAAPVYNEHWSSYYNFHRNYCFVHYWNSLVFDVSVETMVCIRCVMDNTSNTIRLDQHVESLDDITVAFFVLDSVFKIIMRRNINVNFLLDNRSFIMRPYRGNNVSYWCSMLLLESQELWKLHKLLVMHILAISAVVAFAQGGVINLHHDAHATSFSSLNFGVPVAHVAPVAAVAHVAPLAHVAPVAHITPVVAKVVAPVIKKEIYADVPAHYSYEYGVKDSHTGDIKDHHEERNGDVVKGFYTLVQPDGVTRTVHYTSDAHNGFNANVEYKGEPIVQKAVVAKAIVPVKVTAPVYHAYHH</sequence>